<dbReference type="EMBL" id="MHTB01000040">
    <property type="protein sequence ID" value="OHA54724.1"/>
    <property type="molecule type" value="Genomic_DNA"/>
</dbReference>
<sequence>MVFTYLMWRLFLFWQRETWRAWWRRPAVFMPAVIATVFIIICWYLATKMIQSETLIMRYSIYVGTNWLTPGKWILILPSLATVIVGINLALAYLVSRSSLALRYLWLWSAVFMAVGWCWLSWLILRINS</sequence>
<organism evidence="2 3">
    <name type="scientific">Candidatus Veblenbacteria bacterium RIFOXYA2_FULL_43_9</name>
    <dbReference type="NCBI Taxonomy" id="1802425"/>
    <lineage>
        <taxon>Bacteria</taxon>
        <taxon>Candidatus Vebleniibacteriota</taxon>
    </lineage>
</organism>
<feature type="transmembrane region" description="Helical" evidence="1">
    <location>
        <begin position="105"/>
        <end position="125"/>
    </location>
</feature>
<comment type="caution">
    <text evidence="2">The sequence shown here is derived from an EMBL/GenBank/DDBJ whole genome shotgun (WGS) entry which is preliminary data.</text>
</comment>
<feature type="transmembrane region" description="Helical" evidence="1">
    <location>
        <begin position="73"/>
        <end position="93"/>
    </location>
</feature>
<name>A0A1G2Q2D6_9BACT</name>
<gene>
    <name evidence="2" type="ORF">A2226_00545</name>
</gene>
<dbReference type="AlphaFoldDB" id="A0A1G2Q2D6"/>
<reference evidence="2 3" key="1">
    <citation type="journal article" date="2016" name="Nat. Commun.">
        <title>Thousands of microbial genomes shed light on interconnected biogeochemical processes in an aquifer system.</title>
        <authorList>
            <person name="Anantharaman K."/>
            <person name="Brown C.T."/>
            <person name="Hug L.A."/>
            <person name="Sharon I."/>
            <person name="Castelle C.J."/>
            <person name="Probst A.J."/>
            <person name="Thomas B.C."/>
            <person name="Singh A."/>
            <person name="Wilkins M.J."/>
            <person name="Karaoz U."/>
            <person name="Brodie E.L."/>
            <person name="Williams K.H."/>
            <person name="Hubbard S.S."/>
            <person name="Banfield J.F."/>
        </authorList>
    </citation>
    <scope>NUCLEOTIDE SEQUENCE [LARGE SCALE GENOMIC DNA]</scope>
</reference>
<dbReference type="Proteomes" id="UP000178936">
    <property type="component" value="Unassembled WGS sequence"/>
</dbReference>
<evidence type="ECO:0000256" key="1">
    <source>
        <dbReference type="SAM" id="Phobius"/>
    </source>
</evidence>
<evidence type="ECO:0000313" key="3">
    <source>
        <dbReference type="Proteomes" id="UP000178936"/>
    </source>
</evidence>
<feature type="transmembrane region" description="Helical" evidence="1">
    <location>
        <begin position="26"/>
        <end position="46"/>
    </location>
</feature>
<evidence type="ECO:0000313" key="2">
    <source>
        <dbReference type="EMBL" id="OHA54724.1"/>
    </source>
</evidence>
<proteinExistence type="predicted"/>
<keyword evidence="1" id="KW-1133">Transmembrane helix</keyword>
<keyword evidence="1" id="KW-0472">Membrane</keyword>
<protein>
    <submittedName>
        <fullName evidence="2">Uncharacterized protein</fullName>
    </submittedName>
</protein>
<accession>A0A1G2Q2D6</accession>
<keyword evidence="1" id="KW-0812">Transmembrane</keyword>